<accession>A0A0S4LLP0</accession>
<dbReference type="Pfam" id="PF10087">
    <property type="entry name" value="DUF2325"/>
    <property type="match status" value="1"/>
</dbReference>
<keyword evidence="3" id="KW-1185">Reference proteome</keyword>
<dbReference type="AlphaFoldDB" id="A0A0S4LLP0"/>
<name>A0A0S4LLP0_9BACT</name>
<evidence type="ECO:0000313" key="3">
    <source>
        <dbReference type="Proteomes" id="UP000199032"/>
    </source>
</evidence>
<comment type="similarity">
    <text evidence="1">Belongs to the UPF0751 family.</text>
</comment>
<organism evidence="2 3">
    <name type="scientific">Candidatus Nitrospira nitrosa</name>
    <dbReference type="NCBI Taxonomy" id="1742972"/>
    <lineage>
        <taxon>Bacteria</taxon>
        <taxon>Pseudomonadati</taxon>
        <taxon>Nitrospirota</taxon>
        <taxon>Nitrospiria</taxon>
        <taxon>Nitrospirales</taxon>
        <taxon>Nitrospiraceae</taxon>
        <taxon>Nitrospira</taxon>
    </lineage>
</organism>
<dbReference type="EMBL" id="CZQA01000011">
    <property type="protein sequence ID" value="CUS38497.1"/>
    <property type="molecule type" value="Genomic_DNA"/>
</dbReference>
<proteinExistence type="inferred from homology"/>
<dbReference type="STRING" id="1742972.COMA1_50134"/>
<dbReference type="InterPro" id="IPR016772">
    <property type="entry name" value="UCP020408"/>
</dbReference>
<evidence type="ECO:0000313" key="2">
    <source>
        <dbReference type="EMBL" id="CUS38497.1"/>
    </source>
</evidence>
<dbReference type="RefSeq" id="WP_176698147.1">
    <property type="nucleotide sequence ID" value="NZ_CZQA01000011.1"/>
</dbReference>
<evidence type="ECO:0000256" key="1">
    <source>
        <dbReference type="ARBA" id="ARBA00007189"/>
    </source>
</evidence>
<sequence length="105" mass="11811">MNLLIIGGDSAEVFRQRTEGRSSRVEHWSGRKHRDLVRTIPKATEAVVVVLDRVSHALAKRVRGEASRRGLPVYFLNRGEQRDVGSQLGSACFDLKQYRKLSAHG</sequence>
<dbReference type="Proteomes" id="UP000199032">
    <property type="component" value="Unassembled WGS sequence"/>
</dbReference>
<protein>
    <recommendedName>
        <fullName evidence="4">DUF2325 domain-containing protein</fullName>
    </recommendedName>
</protein>
<reference evidence="2 3" key="1">
    <citation type="submission" date="2015-10" db="EMBL/GenBank/DDBJ databases">
        <authorList>
            <person name="Gilbert D.G."/>
        </authorList>
    </citation>
    <scope>NUCLEOTIDE SEQUENCE [LARGE SCALE GENOMIC DNA]</scope>
    <source>
        <strain evidence="2">COMA1</strain>
    </source>
</reference>
<evidence type="ECO:0008006" key="4">
    <source>
        <dbReference type="Google" id="ProtNLM"/>
    </source>
</evidence>
<gene>
    <name evidence="2" type="ORF">COMA1_50134</name>
</gene>